<comment type="caution">
    <text evidence="2">The sequence shown here is derived from an EMBL/GenBank/DDBJ whole genome shotgun (WGS) entry which is preliminary data.</text>
</comment>
<evidence type="ECO:0000256" key="1">
    <source>
        <dbReference type="SAM" id="MobiDB-lite"/>
    </source>
</evidence>
<organism evidence="2 3">
    <name type="scientific">Petrolisthes cinctipes</name>
    <name type="common">Flat porcelain crab</name>
    <dbReference type="NCBI Taxonomy" id="88211"/>
    <lineage>
        <taxon>Eukaryota</taxon>
        <taxon>Metazoa</taxon>
        <taxon>Ecdysozoa</taxon>
        <taxon>Arthropoda</taxon>
        <taxon>Crustacea</taxon>
        <taxon>Multicrustacea</taxon>
        <taxon>Malacostraca</taxon>
        <taxon>Eumalacostraca</taxon>
        <taxon>Eucarida</taxon>
        <taxon>Decapoda</taxon>
        <taxon>Pleocyemata</taxon>
        <taxon>Anomura</taxon>
        <taxon>Galatheoidea</taxon>
        <taxon>Porcellanidae</taxon>
        <taxon>Petrolisthes</taxon>
    </lineage>
</organism>
<keyword evidence="3" id="KW-1185">Reference proteome</keyword>
<reference evidence="2" key="1">
    <citation type="submission" date="2023-10" db="EMBL/GenBank/DDBJ databases">
        <title>Genome assemblies of two species of porcelain crab, Petrolisthes cinctipes and Petrolisthes manimaculis (Anomura: Porcellanidae).</title>
        <authorList>
            <person name="Angst P."/>
        </authorList>
    </citation>
    <scope>NUCLEOTIDE SEQUENCE</scope>
    <source>
        <strain evidence="2">PB745_01</strain>
        <tissue evidence="2">Gill</tissue>
    </source>
</reference>
<evidence type="ECO:0000313" key="2">
    <source>
        <dbReference type="EMBL" id="KAK3896242.1"/>
    </source>
</evidence>
<name>A0AAE1L5M1_PETCI</name>
<feature type="region of interest" description="Disordered" evidence="1">
    <location>
        <begin position="1"/>
        <end position="23"/>
    </location>
</feature>
<feature type="compositionally biased region" description="Basic and acidic residues" evidence="1">
    <location>
        <begin position="1"/>
        <end position="12"/>
    </location>
</feature>
<proteinExistence type="predicted"/>
<evidence type="ECO:0000313" key="3">
    <source>
        <dbReference type="Proteomes" id="UP001286313"/>
    </source>
</evidence>
<dbReference type="AlphaFoldDB" id="A0AAE1L5M1"/>
<accession>A0AAE1L5M1</accession>
<protein>
    <submittedName>
        <fullName evidence="2">Uncharacterized protein</fullName>
    </submittedName>
</protein>
<dbReference type="Proteomes" id="UP001286313">
    <property type="component" value="Unassembled WGS sequence"/>
</dbReference>
<sequence length="147" mass="16076">MYESGERWNKGGEEEEGGGGEGGGKLAGYAGKVKEGSIRCGFCGRGSRGGRVRVTLVDVVEEALLVVEKAKEEEFVVEEVLLVVEKAEEEEFVVEENGGVVVVVEKDLKMCVSTCDNQPYIYCKSFILEASVKCMFRGAVVRGKYMF</sequence>
<dbReference type="EMBL" id="JAWQEG010000006">
    <property type="protein sequence ID" value="KAK3896242.1"/>
    <property type="molecule type" value="Genomic_DNA"/>
</dbReference>
<gene>
    <name evidence="2" type="ORF">Pcinc_000082</name>
</gene>